<dbReference type="Proteomes" id="UP001213681">
    <property type="component" value="Unassembled WGS sequence"/>
</dbReference>
<keyword evidence="2" id="KW-1185">Reference proteome</keyword>
<reference evidence="1" key="2">
    <citation type="journal article" date="2023" name="IMA Fungus">
        <title>Comparative genomic study of the Penicillium genus elucidates a diverse pangenome and 15 lateral gene transfer events.</title>
        <authorList>
            <person name="Petersen C."/>
            <person name="Sorensen T."/>
            <person name="Nielsen M.R."/>
            <person name="Sondergaard T.E."/>
            <person name="Sorensen J.L."/>
            <person name="Fitzpatrick D.A."/>
            <person name="Frisvad J.C."/>
            <person name="Nielsen K.L."/>
        </authorList>
    </citation>
    <scope>NUCLEOTIDE SEQUENCE</scope>
    <source>
        <strain evidence="1">IBT 16125</strain>
    </source>
</reference>
<gene>
    <name evidence="1" type="ORF">N7458_011923</name>
</gene>
<protein>
    <submittedName>
        <fullName evidence="1">Uncharacterized protein</fullName>
    </submittedName>
</protein>
<comment type="caution">
    <text evidence="1">The sequence shown here is derived from an EMBL/GenBank/DDBJ whole genome shotgun (WGS) entry which is preliminary data.</text>
</comment>
<reference evidence="1" key="1">
    <citation type="submission" date="2022-12" db="EMBL/GenBank/DDBJ databases">
        <authorList>
            <person name="Petersen C."/>
        </authorList>
    </citation>
    <scope>NUCLEOTIDE SEQUENCE</scope>
    <source>
        <strain evidence="1">IBT 16125</strain>
    </source>
</reference>
<proteinExistence type="predicted"/>
<organism evidence="1 2">
    <name type="scientific">Penicillium daleae</name>
    <dbReference type="NCBI Taxonomy" id="63821"/>
    <lineage>
        <taxon>Eukaryota</taxon>
        <taxon>Fungi</taxon>
        <taxon>Dikarya</taxon>
        <taxon>Ascomycota</taxon>
        <taxon>Pezizomycotina</taxon>
        <taxon>Eurotiomycetes</taxon>
        <taxon>Eurotiomycetidae</taxon>
        <taxon>Eurotiales</taxon>
        <taxon>Aspergillaceae</taxon>
        <taxon>Penicillium</taxon>
    </lineage>
</organism>
<sequence>MVPLLLSNYIHSSLSIDQATYANPPRKPRFTRHGRVPASFVLVVHHDLMPSPQTDSAFHLALEIPDLVHYVLYGGALGPEGVLDAARLITRSTF</sequence>
<name>A0AAD6FX97_9EURO</name>
<dbReference type="AlphaFoldDB" id="A0AAD6FX97"/>
<accession>A0AAD6FX97</accession>
<evidence type="ECO:0000313" key="2">
    <source>
        <dbReference type="Proteomes" id="UP001213681"/>
    </source>
</evidence>
<evidence type="ECO:0000313" key="1">
    <source>
        <dbReference type="EMBL" id="KAJ5432767.1"/>
    </source>
</evidence>
<dbReference type="GeneID" id="81605548"/>
<dbReference type="RefSeq" id="XP_056760059.1">
    <property type="nucleotide sequence ID" value="XM_056915305.1"/>
</dbReference>
<dbReference type="EMBL" id="JAPVEA010000009">
    <property type="protein sequence ID" value="KAJ5432767.1"/>
    <property type="molecule type" value="Genomic_DNA"/>
</dbReference>